<sequence length="84" mass="9503">MINNRYMVLLVLVTVAALMVPPSFTSPVHDQATAASDHGEGYHGRVQIKVFRGPSKGYGYDKFAPWGYWVKQPEDDQAKHHHDH</sequence>
<feature type="signal peptide" evidence="1">
    <location>
        <begin position="1"/>
        <end position="25"/>
    </location>
</feature>
<proteinExistence type="predicted"/>
<evidence type="ECO:0000313" key="2">
    <source>
        <dbReference type="EMBL" id="KAK4318490.1"/>
    </source>
</evidence>
<keyword evidence="3" id="KW-1185">Reference proteome</keyword>
<evidence type="ECO:0000313" key="3">
    <source>
        <dbReference type="Proteomes" id="UP001292094"/>
    </source>
</evidence>
<organism evidence="2 3">
    <name type="scientific">Petrolisthes manimaculis</name>
    <dbReference type="NCBI Taxonomy" id="1843537"/>
    <lineage>
        <taxon>Eukaryota</taxon>
        <taxon>Metazoa</taxon>
        <taxon>Ecdysozoa</taxon>
        <taxon>Arthropoda</taxon>
        <taxon>Crustacea</taxon>
        <taxon>Multicrustacea</taxon>
        <taxon>Malacostraca</taxon>
        <taxon>Eumalacostraca</taxon>
        <taxon>Eucarida</taxon>
        <taxon>Decapoda</taxon>
        <taxon>Pleocyemata</taxon>
        <taxon>Anomura</taxon>
        <taxon>Galatheoidea</taxon>
        <taxon>Porcellanidae</taxon>
        <taxon>Petrolisthes</taxon>
    </lineage>
</organism>
<evidence type="ECO:0000256" key="1">
    <source>
        <dbReference type="SAM" id="SignalP"/>
    </source>
</evidence>
<dbReference type="AlphaFoldDB" id="A0AAE1Q2Z3"/>
<accession>A0AAE1Q2Z3</accession>
<feature type="chain" id="PRO_5041985008" evidence="1">
    <location>
        <begin position="26"/>
        <end position="84"/>
    </location>
</feature>
<dbReference type="EMBL" id="JAWZYT010000827">
    <property type="protein sequence ID" value="KAK4318490.1"/>
    <property type="molecule type" value="Genomic_DNA"/>
</dbReference>
<keyword evidence="1" id="KW-0732">Signal</keyword>
<gene>
    <name evidence="2" type="ORF">Pmani_010509</name>
</gene>
<reference evidence="2" key="1">
    <citation type="submission" date="2023-11" db="EMBL/GenBank/DDBJ databases">
        <title>Genome assemblies of two species of porcelain crab, Petrolisthes cinctipes and Petrolisthes manimaculis (Anomura: Porcellanidae).</title>
        <authorList>
            <person name="Angst P."/>
        </authorList>
    </citation>
    <scope>NUCLEOTIDE SEQUENCE</scope>
    <source>
        <strain evidence="2">PB745_02</strain>
        <tissue evidence="2">Gill</tissue>
    </source>
</reference>
<protein>
    <submittedName>
        <fullName evidence="2">Uncharacterized protein</fullName>
    </submittedName>
</protein>
<dbReference type="Proteomes" id="UP001292094">
    <property type="component" value="Unassembled WGS sequence"/>
</dbReference>
<name>A0AAE1Q2Z3_9EUCA</name>
<comment type="caution">
    <text evidence="2">The sequence shown here is derived from an EMBL/GenBank/DDBJ whole genome shotgun (WGS) entry which is preliminary data.</text>
</comment>